<dbReference type="PANTHER" id="PTHR38687">
    <property type="entry name" value="CELL DIVISION PROTEIN DEDD-RELATED"/>
    <property type="match status" value="1"/>
</dbReference>
<feature type="region of interest" description="Disordered" evidence="1">
    <location>
        <begin position="58"/>
        <end position="153"/>
    </location>
</feature>
<keyword evidence="4" id="KW-1185">Reference proteome</keyword>
<dbReference type="InterPro" id="IPR052521">
    <property type="entry name" value="Cell_div_SPOR-domain"/>
</dbReference>
<name>A0ABV2AB48_9GAMM</name>
<dbReference type="PANTHER" id="PTHR38687:SF1">
    <property type="entry name" value="CELL DIVISION PROTEIN DEDD"/>
    <property type="match status" value="1"/>
</dbReference>
<protein>
    <submittedName>
        <fullName evidence="3">SPOR domain-containing protein</fullName>
    </submittedName>
</protein>
<dbReference type="InterPro" id="IPR036680">
    <property type="entry name" value="SPOR-like_sf"/>
</dbReference>
<dbReference type="InterPro" id="IPR007730">
    <property type="entry name" value="SPOR-like_dom"/>
</dbReference>
<dbReference type="Proteomes" id="UP001465331">
    <property type="component" value="Unassembled WGS sequence"/>
</dbReference>
<organism evidence="3 4">
    <name type="scientific">Sinimarinibacterium thermocellulolyticum</name>
    <dbReference type="NCBI Taxonomy" id="3170016"/>
    <lineage>
        <taxon>Bacteria</taxon>
        <taxon>Pseudomonadati</taxon>
        <taxon>Pseudomonadota</taxon>
        <taxon>Gammaproteobacteria</taxon>
        <taxon>Nevskiales</taxon>
        <taxon>Nevskiaceae</taxon>
        <taxon>Sinimarinibacterium</taxon>
    </lineage>
</organism>
<dbReference type="EMBL" id="JBEPIJ010000011">
    <property type="protein sequence ID" value="MES0874457.1"/>
    <property type="molecule type" value="Genomic_DNA"/>
</dbReference>
<dbReference type="Pfam" id="PF05036">
    <property type="entry name" value="SPOR"/>
    <property type="match status" value="1"/>
</dbReference>
<sequence>MNDTLKRRLVGATVIVLVALALAALLPEPRLPPAADEDLRTVTIPLQEDAIATLPPAAGAPAAADEGNPPEIDTDDASAPHGEPLKLSSSLSVVRSVATPPPTPSPAARPTPTATPKPTPKPTATPSPKPTVVPTPAATPTPSVTPRPTPAPAAVGAPQWWVQVGSYADIGNAREMESRLAALGQTVIIAPIEAAAGTLYRVRAGPYDSAARAEAAHAQIVRAGMTEARVVKP</sequence>
<feature type="compositionally biased region" description="Low complexity" evidence="1">
    <location>
        <begin position="85"/>
        <end position="98"/>
    </location>
</feature>
<proteinExistence type="predicted"/>
<gene>
    <name evidence="3" type="ORF">ABSH63_10640</name>
</gene>
<evidence type="ECO:0000313" key="4">
    <source>
        <dbReference type="Proteomes" id="UP001465331"/>
    </source>
</evidence>
<feature type="domain" description="SPOR" evidence="2">
    <location>
        <begin position="154"/>
        <end position="233"/>
    </location>
</feature>
<reference evidence="3 4" key="1">
    <citation type="submission" date="2024-06" db="EMBL/GenBank/DDBJ databases">
        <authorList>
            <person name="Li Z."/>
            <person name="Jiang Y."/>
        </authorList>
    </citation>
    <scope>NUCLEOTIDE SEQUENCE [LARGE SCALE GENOMIC DNA]</scope>
    <source>
        <strain evidence="3 4">HSW-8</strain>
    </source>
</reference>
<dbReference type="RefSeq" id="WP_352889661.1">
    <property type="nucleotide sequence ID" value="NZ_JBEPIJ010000011.1"/>
</dbReference>
<dbReference type="PROSITE" id="PS51724">
    <property type="entry name" value="SPOR"/>
    <property type="match status" value="1"/>
</dbReference>
<evidence type="ECO:0000256" key="1">
    <source>
        <dbReference type="SAM" id="MobiDB-lite"/>
    </source>
</evidence>
<dbReference type="SUPFAM" id="SSF110997">
    <property type="entry name" value="Sporulation related repeat"/>
    <property type="match status" value="1"/>
</dbReference>
<accession>A0ABV2AB48</accession>
<evidence type="ECO:0000259" key="2">
    <source>
        <dbReference type="PROSITE" id="PS51724"/>
    </source>
</evidence>
<evidence type="ECO:0000313" key="3">
    <source>
        <dbReference type="EMBL" id="MES0874457.1"/>
    </source>
</evidence>
<comment type="caution">
    <text evidence="3">The sequence shown here is derived from an EMBL/GenBank/DDBJ whole genome shotgun (WGS) entry which is preliminary data.</text>
</comment>
<dbReference type="Gene3D" id="3.30.70.1070">
    <property type="entry name" value="Sporulation related repeat"/>
    <property type="match status" value="1"/>
</dbReference>
<feature type="compositionally biased region" description="Pro residues" evidence="1">
    <location>
        <begin position="99"/>
        <end position="151"/>
    </location>
</feature>